<organism evidence="3 4">
    <name type="scientific">Saccharopolyspora antimicrobica</name>
    <dbReference type="NCBI Taxonomy" id="455193"/>
    <lineage>
        <taxon>Bacteria</taxon>
        <taxon>Bacillati</taxon>
        <taxon>Actinomycetota</taxon>
        <taxon>Actinomycetes</taxon>
        <taxon>Pseudonocardiales</taxon>
        <taxon>Pseudonocardiaceae</taxon>
        <taxon>Saccharopolyspora</taxon>
    </lineage>
</organism>
<dbReference type="OrthoDB" id="5451070at2"/>
<accession>A0A1I4TYP0</accession>
<evidence type="ECO:0000313" key="5">
    <source>
        <dbReference type="Proteomes" id="UP000270697"/>
    </source>
</evidence>
<evidence type="ECO:0000256" key="1">
    <source>
        <dbReference type="SAM" id="Phobius"/>
    </source>
</evidence>
<dbReference type="EMBL" id="RBXX01000002">
    <property type="protein sequence ID" value="RKT88593.1"/>
    <property type="molecule type" value="Genomic_DNA"/>
</dbReference>
<evidence type="ECO:0000313" key="3">
    <source>
        <dbReference type="EMBL" id="SFM81747.1"/>
    </source>
</evidence>
<dbReference type="Proteomes" id="UP000270697">
    <property type="component" value="Unassembled WGS sequence"/>
</dbReference>
<keyword evidence="1" id="KW-1133">Transmembrane helix</keyword>
<feature type="transmembrane region" description="Helical" evidence="1">
    <location>
        <begin position="129"/>
        <end position="146"/>
    </location>
</feature>
<dbReference type="STRING" id="455193.SAMN05421805_1011632"/>
<protein>
    <recommendedName>
        <fullName evidence="6">DUF3100 domain-containing protein</fullName>
    </recommendedName>
</protein>
<feature type="transmembrane region" description="Helical" evidence="1">
    <location>
        <begin position="90"/>
        <end position="109"/>
    </location>
</feature>
<feature type="transmembrane region" description="Helical" evidence="1">
    <location>
        <begin position="55"/>
        <end position="78"/>
    </location>
</feature>
<dbReference type="Proteomes" id="UP000199398">
    <property type="component" value="Unassembled WGS sequence"/>
</dbReference>
<dbReference type="InterPro" id="IPR021450">
    <property type="entry name" value="DUF3100"/>
</dbReference>
<feature type="transmembrane region" description="Helical" evidence="1">
    <location>
        <begin position="309"/>
        <end position="328"/>
    </location>
</feature>
<keyword evidence="1" id="KW-0472">Membrane</keyword>
<feature type="transmembrane region" description="Helical" evidence="1">
    <location>
        <begin position="334"/>
        <end position="351"/>
    </location>
</feature>
<proteinExistence type="predicted"/>
<reference evidence="3 4" key="1">
    <citation type="submission" date="2016-10" db="EMBL/GenBank/DDBJ databases">
        <authorList>
            <person name="de Groot N.N."/>
        </authorList>
    </citation>
    <scope>NUCLEOTIDE SEQUENCE [LARGE SCALE GENOMIC DNA]</scope>
    <source>
        <strain evidence="3 4">CPCC 201259</strain>
    </source>
</reference>
<dbReference type="Pfam" id="PF11299">
    <property type="entry name" value="DUF3100"/>
    <property type="match status" value="1"/>
</dbReference>
<evidence type="ECO:0000313" key="2">
    <source>
        <dbReference type="EMBL" id="RKT88593.1"/>
    </source>
</evidence>
<reference evidence="2 5" key="2">
    <citation type="submission" date="2018-10" db="EMBL/GenBank/DDBJ databases">
        <title>Sequencing the genomes of 1000 actinobacteria strains.</title>
        <authorList>
            <person name="Klenk H.-P."/>
        </authorList>
    </citation>
    <scope>NUCLEOTIDE SEQUENCE [LARGE SCALE GENOMIC DNA]</scope>
    <source>
        <strain evidence="2 5">DSM 45119</strain>
    </source>
</reference>
<feature type="transmembrane region" description="Helical" evidence="1">
    <location>
        <begin position="415"/>
        <end position="441"/>
    </location>
</feature>
<feature type="transmembrane region" description="Helical" evidence="1">
    <location>
        <begin position="245"/>
        <end position="271"/>
    </location>
</feature>
<evidence type="ECO:0000313" key="4">
    <source>
        <dbReference type="Proteomes" id="UP000199398"/>
    </source>
</evidence>
<feature type="transmembrane region" description="Helical" evidence="1">
    <location>
        <begin position="183"/>
        <end position="205"/>
    </location>
</feature>
<gene>
    <name evidence="2" type="ORF">ATL45_7031</name>
    <name evidence="3" type="ORF">SAMN05421805_1011632</name>
</gene>
<dbReference type="AlphaFoldDB" id="A0A1I4TYP0"/>
<keyword evidence="1" id="KW-0812">Transmembrane</keyword>
<sequence>MSHSEPLLNMEEAMSGTTVARGTRRPVRSSRSRFVLLALALTAAAEAIGSHKISIGLGAITLFPIIWGLVLGAVVSIQRFRPVPIGLQKASTYLVEAGVLLLGVRLAFVVGHELPVLKQASAALLLQELGHLFGTVALSLPLAVLLRMGRSAVGACFSIDREASFAMVSERFGPDSDEYRGVLGMYIFGSVVGALYVTLLASFLAGTGWLDPLALAMGTGVGSGSVMAASSAAIAAQYPEMANQIVAVAAVSNLVTTLLGLYVGMFVALPLADRFYRLLTRGRTIEAAAPRVTAVAEPGSGEAVRIRPLIAILLVLLAMVVSNVVHTGGLQPRSLLGFALVAAVVLVGLGVKKLTGLPAVAGTSVLAILLTSPISPVADAVLSLIEPIEFLAMATPILVFAGLSIGKDVPALKRIGWRIVPVGLTSFAASFLISALIAQALL</sequence>
<dbReference type="EMBL" id="FOUP01000001">
    <property type="protein sequence ID" value="SFM81747.1"/>
    <property type="molecule type" value="Genomic_DNA"/>
</dbReference>
<feature type="transmembrane region" description="Helical" evidence="1">
    <location>
        <begin position="384"/>
        <end position="403"/>
    </location>
</feature>
<evidence type="ECO:0008006" key="6">
    <source>
        <dbReference type="Google" id="ProtNLM"/>
    </source>
</evidence>
<name>A0A1I4TYP0_9PSEU</name>
<keyword evidence="5" id="KW-1185">Reference proteome</keyword>